<comment type="caution">
    <text evidence="1">The sequence shown here is derived from an EMBL/GenBank/DDBJ whole genome shotgun (WGS) entry which is preliminary data.</text>
</comment>
<dbReference type="EMBL" id="NMTR01000014">
    <property type="protein sequence ID" value="PDX61478.1"/>
    <property type="molecule type" value="Genomic_DNA"/>
</dbReference>
<proteinExistence type="predicted"/>
<dbReference type="Proteomes" id="UP000220959">
    <property type="component" value="Unassembled WGS sequence"/>
</dbReference>
<organism evidence="1 2">
    <name type="scientific">Faecalibacterium langellae</name>
    <dbReference type="NCBI Taxonomy" id="3435293"/>
    <lineage>
        <taxon>Bacteria</taxon>
        <taxon>Bacillati</taxon>
        <taxon>Bacillota</taxon>
        <taxon>Clostridia</taxon>
        <taxon>Eubacteriales</taxon>
        <taxon>Oscillospiraceae</taxon>
        <taxon>Faecalibacterium</taxon>
    </lineage>
</organism>
<accession>A0ACC9D0P0</accession>
<keyword evidence="2" id="KW-1185">Reference proteome</keyword>
<protein>
    <submittedName>
        <fullName evidence="1">Uncharacterized protein</fullName>
    </submittedName>
</protein>
<name>A0ACC9D0P0_9FIRM</name>
<sequence>MKKCKLAAMAWLSVCIVLFTSCGNSAGVSASSTSEVKSTAVSESTAEEKQPYEILREKEDETKQIAADEEQQTKELQDALSEFEFLYTEFEGGDALMGVSLHCDKVAEKGESCILPVLYIFGPSMPPYLCVGFNYIGDEYLDMDTVEIDTDNYRYTYDSESFMQEVQKTTAEVNDGKEKADELALRLVTEDDIDNLADIIKSDKVQLTFAKYNTAKPVFVECEMPDEDRHAITDALNAYYLYLNASERVRAKALADISYTEVES</sequence>
<gene>
    <name evidence="1" type="ORF">CGS49_05630</name>
</gene>
<evidence type="ECO:0000313" key="2">
    <source>
        <dbReference type="Proteomes" id="UP000220959"/>
    </source>
</evidence>
<evidence type="ECO:0000313" key="1">
    <source>
        <dbReference type="EMBL" id="PDX61478.1"/>
    </source>
</evidence>
<reference evidence="1 2" key="1">
    <citation type="journal article" date="2017" name="Front. Microbiol.">
        <title>New Insights into the Diversity of the Genus Faecalibacterium.</title>
        <authorList>
            <person name="Benevides L."/>
            <person name="Burman S."/>
            <person name="Martin R."/>
            <person name="Robert V."/>
            <person name="Thomas M."/>
            <person name="Miquel S."/>
            <person name="Chain F."/>
            <person name="Sokol H."/>
            <person name="Bermudez-Humaran L.G."/>
            <person name="Morrison M."/>
            <person name="Langella P."/>
            <person name="Azevedo V.A."/>
            <person name="Chatel J.M."/>
            <person name="Soares S."/>
        </authorList>
    </citation>
    <scope>NUCLEOTIDE SEQUENCE [LARGE SCALE GENOMIC DNA]</scope>
    <source>
        <strain evidence="2">CNCM I-4541</strain>
    </source>
</reference>